<dbReference type="AlphaFoldDB" id="E4XEV8"/>
<feature type="compositionally biased region" description="Low complexity" evidence="1">
    <location>
        <begin position="460"/>
        <end position="507"/>
    </location>
</feature>
<reference evidence="2" key="1">
    <citation type="journal article" date="2010" name="Science">
        <title>Plasticity of animal genome architecture unmasked by rapid evolution of a pelagic tunicate.</title>
        <authorList>
            <person name="Denoeud F."/>
            <person name="Henriet S."/>
            <person name="Mungpakdee S."/>
            <person name="Aury J.M."/>
            <person name="Da Silva C."/>
            <person name="Brinkmann H."/>
            <person name="Mikhaleva J."/>
            <person name="Olsen L.C."/>
            <person name="Jubin C."/>
            <person name="Canestro C."/>
            <person name="Bouquet J.M."/>
            <person name="Danks G."/>
            <person name="Poulain J."/>
            <person name="Campsteijn C."/>
            <person name="Adamski M."/>
            <person name="Cross I."/>
            <person name="Yadetie F."/>
            <person name="Muffato M."/>
            <person name="Louis A."/>
            <person name="Butcher S."/>
            <person name="Tsagkogeorga G."/>
            <person name="Konrad A."/>
            <person name="Singh S."/>
            <person name="Jensen M.F."/>
            <person name="Cong E.H."/>
            <person name="Eikeseth-Otteraa H."/>
            <person name="Noel B."/>
            <person name="Anthouard V."/>
            <person name="Porcel B.M."/>
            <person name="Kachouri-Lafond R."/>
            <person name="Nishino A."/>
            <person name="Ugolini M."/>
            <person name="Chourrout P."/>
            <person name="Nishida H."/>
            <person name="Aasland R."/>
            <person name="Huzurbazar S."/>
            <person name="Westhof E."/>
            <person name="Delsuc F."/>
            <person name="Lehrach H."/>
            <person name="Reinhardt R."/>
            <person name="Weissenbach J."/>
            <person name="Roy S.W."/>
            <person name="Artiguenave F."/>
            <person name="Postlethwait J.H."/>
            <person name="Manak J.R."/>
            <person name="Thompson E.M."/>
            <person name="Jaillon O."/>
            <person name="Du Pasquier L."/>
            <person name="Boudinot P."/>
            <person name="Liberles D.A."/>
            <person name="Volff J.N."/>
            <person name="Philippe H."/>
            <person name="Lenhard B."/>
            <person name="Roest Crollius H."/>
            <person name="Wincker P."/>
            <person name="Chourrout D."/>
        </authorList>
    </citation>
    <scope>NUCLEOTIDE SEQUENCE [LARGE SCALE GENOMIC DNA]</scope>
</reference>
<proteinExistence type="predicted"/>
<gene>
    <name evidence="2" type="ORF">GSOID_T00008724001</name>
</gene>
<sequence>MPDDDIASASRAYLQKWQAQLLDFMISFLDDTDEKDDVRLAAIKLKLISNQLKVNRLEPCAPNLTKIHRAHSRTVPHSLPRPVTFKLTPGESTVTVDDGILDSRSDNLLFPLEQFESAASSVEVTFNDFRNLSMNHDRSLPSNVNLGGRCTENFVQPRQAPYSEIPAQMLDLTGKSRYWNTTREIFKAPAQQIGLPVRHNADLSSGAQDDDDDAMFRSSLQNTSLQARRSTESASPPPERDKVLAKYFKSSGRCSSSHWKSVNSGDASGFTATALSTSKAEFRRFFDSAHLESVKLSLWMDSFYSFLFCSPKLLHEEIIKSSLARKYEFIVIDNAESYLKLACAQRDKRSIVGFYIDALHRFEHYLEAIKHQLNWPFFMICAQTDLLPHENGVKRQQVLPLEFVARLLHHQILQFIHNPDVRVELILKPHIYFQNFGGRLGKRSSGSGNAPQLTSQKNPSTGTTSSASTSLPASAVTSCQSSSTTRPSQATSSRRSSSTSLDSPSTTLGPNTAVADLRSKTKIVKVQLDVNLAVFANRHARFLLVEKRRFTTYLIADWTAAGDN</sequence>
<keyword evidence="3" id="KW-1185">Reference proteome</keyword>
<protein>
    <submittedName>
        <fullName evidence="2">Uncharacterized protein</fullName>
    </submittedName>
</protein>
<name>E4XEV8_OIKDI</name>
<feature type="compositionally biased region" description="Polar residues" evidence="1">
    <location>
        <begin position="449"/>
        <end position="459"/>
    </location>
</feature>
<evidence type="ECO:0000313" key="2">
    <source>
        <dbReference type="EMBL" id="CBY09604.1"/>
    </source>
</evidence>
<organism evidence="2">
    <name type="scientific">Oikopleura dioica</name>
    <name type="common">Tunicate</name>
    <dbReference type="NCBI Taxonomy" id="34765"/>
    <lineage>
        <taxon>Eukaryota</taxon>
        <taxon>Metazoa</taxon>
        <taxon>Chordata</taxon>
        <taxon>Tunicata</taxon>
        <taxon>Appendicularia</taxon>
        <taxon>Copelata</taxon>
        <taxon>Oikopleuridae</taxon>
        <taxon>Oikopleura</taxon>
    </lineage>
</organism>
<dbReference type="Proteomes" id="UP000001307">
    <property type="component" value="Unassembled WGS sequence"/>
</dbReference>
<feature type="region of interest" description="Disordered" evidence="1">
    <location>
        <begin position="443"/>
        <end position="512"/>
    </location>
</feature>
<accession>E4XEV8</accession>
<evidence type="ECO:0000256" key="1">
    <source>
        <dbReference type="SAM" id="MobiDB-lite"/>
    </source>
</evidence>
<dbReference type="InParanoid" id="E4XEV8"/>
<dbReference type="EMBL" id="FN653043">
    <property type="protein sequence ID" value="CBY09604.1"/>
    <property type="molecule type" value="Genomic_DNA"/>
</dbReference>
<evidence type="ECO:0000313" key="3">
    <source>
        <dbReference type="Proteomes" id="UP000001307"/>
    </source>
</evidence>